<evidence type="ECO:0000256" key="3">
    <source>
        <dbReference type="PROSITE-ProRule" id="PRU00221"/>
    </source>
</evidence>
<dbReference type="PROSITE" id="PS50294">
    <property type="entry name" value="WD_REPEATS_REGION"/>
    <property type="match status" value="1"/>
</dbReference>
<accession>A0A8H4QKS6</accession>
<comment type="caution">
    <text evidence="4">The sequence shown here is derived from an EMBL/GenBank/DDBJ whole genome shotgun (WGS) entry which is preliminary data.</text>
</comment>
<organism evidence="4 5">
    <name type="scientific">Agrocybe pediades</name>
    <dbReference type="NCBI Taxonomy" id="84607"/>
    <lineage>
        <taxon>Eukaryota</taxon>
        <taxon>Fungi</taxon>
        <taxon>Dikarya</taxon>
        <taxon>Basidiomycota</taxon>
        <taxon>Agaricomycotina</taxon>
        <taxon>Agaricomycetes</taxon>
        <taxon>Agaricomycetidae</taxon>
        <taxon>Agaricales</taxon>
        <taxon>Agaricineae</taxon>
        <taxon>Strophariaceae</taxon>
        <taxon>Agrocybe</taxon>
    </lineage>
</organism>
<dbReference type="SUPFAM" id="SSF50978">
    <property type="entry name" value="WD40 repeat-like"/>
    <property type="match status" value="1"/>
</dbReference>
<dbReference type="Gene3D" id="2.130.10.10">
    <property type="entry name" value="YVTN repeat-like/Quinoprotein amine dehydrogenase"/>
    <property type="match status" value="1"/>
</dbReference>
<dbReference type="PROSITE" id="PS50082">
    <property type="entry name" value="WD_REPEATS_2"/>
    <property type="match status" value="1"/>
</dbReference>
<dbReference type="InterPro" id="IPR036322">
    <property type="entry name" value="WD40_repeat_dom_sf"/>
</dbReference>
<feature type="repeat" description="WD" evidence="3">
    <location>
        <begin position="36"/>
        <end position="68"/>
    </location>
</feature>
<reference evidence="4 5" key="1">
    <citation type="submission" date="2019-12" db="EMBL/GenBank/DDBJ databases">
        <authorList>
            <person name="Floudas D."/>
            <person name="Bentzer J."/>
            <person name="Ahren D."/>
            <person name="Johansson T."/>
            <person name="Persson P."/>
            <person name="Tunlid A."/>
        </authorList>
    </citation>
    <scope>NUCLEOTIDE SEQUENCE [LARGE SCALE GENOMIC DNA]</scope>
    <source>
        <strain evidence="4 5">CBS 102.39</strain>
    </source>
</reference>
<evidence type="ECO:0000256" key="1">
    <source>
        <dbReference type="ARBA" id="ARBA00022574"/>
    </source>
</evidence>
<dbReference type="Proteomes" id="UP000521872">
    <property type="component" value="Unassembled WGS sequence"/>
</dbReference>
<dbReference type="PANTHER" id="PTHR19848:SF8">
    <property type="entry name" value="F-BOX AND WD REPEAT DOMAIN CONTAINING 7"/>
    <property type="match status" value="1"/>
</dbReference>
<dbReference type="InterPro" id="IPR015943">
    <property type="entry name" value="WD40/YVTN_repeat-like_dom_sf"/>
</dbReference>
<dbReference type="AlphaFoldDB" id="A0A8H4QKS6"/>
<gene>
    <name evidence="4" type="ORF">D9613_011792</name>
</gene>
<keyword evidence="5" id="KW-1185">Reference proteome</keyword>
<dbReference type="Pfam" id="PF00400">
    <property type="entry name" value="WD40"/>
    <property type="match status" value="2"/>
</dbReference>
<dbReference type="EMBL" id="JAACJL010000047">
    <property type="protein sequence ID" value="KAF4612636.1"/>
    <property type="molecule type" value="Genomic_DNA"/>
</dbReference>
<keyword evidence="1 3" id="KW-0853">WD repeat</keyword>
<sequence>MSVAFSPDDTTLVSGADNELIMWSVDAWKVIWRATFEPAGPSIRSMAFSPDGSRFASGLSDGQLHLWNTTITKEMIPLPWRGRSQDPIISIAFLTDGKKALTAMASGDIRLFDVETGDILGKFDIPGKITSVAVSPDCSHLASYQETRVVLPHYIRIWDVENALASVQGMDKEDTIRSEFDNEDRSGSAFYSPRSVQLALSRIAEYDYSTGFMKVDDRNIFWTSPDFYESVCDPYNPLVFGPYGTTLMDYSSMNLCIGKKWVNCWLAQ</sequence>
<evidence type="ECO:0000313" key="5">
    <source>
        <dbReference type="Proteomes" id="UP000521872"/>
    </source>
</evidence>
<dbReference type="PANTHER" id="PTHR19848">
    <property type="entry name" value="WD40 REPEAT PROTEIN"/>
    <property type="match status" value="1"/>
</dbReference>
<dbReference type="SMART" id="SM00320">
    <property type="entry name" value="WD40"/>
    <property type="match status" value="3"/>
</dbReference>
<protein>
    <recommendedName>
        <fullName evidence="6">Anaphase-promoting complex subunit 4 WD40 domain-containing protein</fullName>
    </recommendedName>
</protein>
<evidence type="ECO:0000256" key="2">
    <source>
        <dbReference type="ARBA" id="ARBA00022737"/>
    </source>
</evidence>
<dbReference type="InterPro" id="IPR001680">
    <property type="entry name" value="WD40_rpt"/>
</dbReference>
<name>A0A8H4QKS6_9AGAR</name>
<proteinExistence type="predicted"/>
<evidence type="ECO:0008006" key="6">
    <source>
        <dbReference type="Google" id="ProtNLM"/>
    </source>
</evidence>
<keyword evidence="2" id="KW-0677">Repeat</keyword>
<evidence type="ECO:0000313" key="4">
    <source>
        <dbReference type="EMBL" id="KAF4612636.1"/>
    </source>
</evidence>